<accession>A0A9Q1GE46</accession>
<protein>
    <submittedName>
        <fullName evidence="2">Uncharacterized protein</fullName>
    </submittedName>
</protein>
<name>A0A9Q1GE46_SYNKA</name>
<dbReference type="Proteomes" id="UP001152622">
    <property type="component" value="Chromosome 1"/>
</dbReference>
<dbReference type="AlphaFoldDB" id="A0A9Q1GE46"/>
<reference evidence="2" key="1">
    <citation type="journal article" date="2023" name="Science">
        <title>Genome structures resolve the early diversification of teleost fishes.</title>
        <authorList>
            <person name="Parey E."/>
            <person name="Louis A."/>
            <person name="Montfort J."/>
            <person name="Bouchez O."/>
            <person name="Roques C."/>
            <person name="Iampietro C."/>
            <person name="Lluch J."/>
            <person name="Castinel A."/>
            <person name="Donnadieu C."/>
            <person name="Desvignes T."/>
            <person name="Floi Bucao C."/>
            <person name="Jouanno E."/>
            <person name="Wen M."/>
            <person name="Mejri S."/>
            <person name="Dirks R."/>
            <person name="Jansen H."/>
            <person name="Henkel C."/>
            <person name="Chen W.J."/>
            <person name="Zahm M."/>
            <person name="Cabau C."/>
            <person name="Klopp C."/>
            <person name="Thompson A.W."/>
            <person name="Robinson-Rechavi M."/>
            <person name="Braasch I."/>
            <person name="Lecointre G."/>
            <person name="Bobe J."/>
            <person name="Postlethwait J.H."/>
            <person name="Berthelot C."/>
            <person name="Roest Crollius H."/>
            <person name="Guiguen Y."/>
        </authorList>
    </citation>
    <scope>NUCLEOTIDE SEQUENCE</scope>
    <source>
        <strain evidence="2">WJC10195</strain>
    </source>
</reference>
<proteinExistence type="predicted"/>
<feature type="compositionally biased region" description="Basic and acidic residues" evidence="1">
    <location>
        <begin position="62"/>
        <end position="75"/>
    </location>
</feature>
<organism evidence="2 3">
    <name type="scientific">Synaphobranchus kaupii</name>
    <name type="common">Kaup's arrowtooth eel</name>
    <dbReference type="NCBI Taxonomy" id="118154"/>
    <lineage>
        <taxon>Eukaryota</taxon>
        <taxon>Metazoa</taxon>
        <taxon>Chordata</taxon>
        <taxon>Craniata</taxon>
        <taxon>Vertebrata</taxon>
        <taxon>Euteleostomi</taxon>
        <taxon>Actinopterygii</taxon>
        <taxon>Neopterygii</taxon>
        <taxon>Teleostei</taxon>
        <taxon>Anguilliformes</taxon>
        <taxon>Synaphobranchidae</taxon>
        <taxon>Synaphobranchus</taxon>
    </lineage>
</organism>
<comment type="caution">
    <text evidence="2">The sequence shown here is derived from an EMBL/GenBank/DDBJ whole genome shotgun (WGS) entry which is preliminary data.</text>
</comment>
<keyword evidence="3" id="KW-1185">Reference proteome</keyword>
<gene>
    <name evidence="2" type="ORF">SKAU_G00028060</name>
</gene>
<evidence type="ECO:0000313" key="2">
    <source>
        <dbReference type="EMBL" id="KAJ8382028.1"/>
    </source>
</evidence>
<evidence type="ECO:0000256" key="1">
    <source>
        <dbReference type="SAM" id="MobiDB-lite"/>
    </source>
</evidence>
<sequence length="199" mass="21431">MQGQHRKDILLTPLNPLKCDNIAVRTLPSPTSADKRSLATDYLYTTATSAGRAGVIGVTGDSRPRIGSHDRRLPERPPPPLRGPGRSFFPTFWPLSLFQSTAMLICGGKGPRGAAFLRHALRLSASETDARDTEPRHAPSPVRLSHNIETQRNCGTLSARAGRERPQTGADLGVRVVQEPTVPVAVPAKALGTSRKMSS</sequence>
<feature type="region of interest" description="Disordered" evidence="1">
    <location>
        <begin position="55"/>
        <end position="85"/>
    </location>
</feature>
<dbReference type="EMBL" id="JAINUF010000001">
    <property type="protein sequence ID" value="KAJ8382028.1"/>
    <property type="molecule type" value="Genomic_DNA"/>
</dbReference>
<evidence type="ECO:0000313" key="3">
    <source>
        <dbReference type="Proteomes" id="UP001152622"/>
    </source>
</evidence>